<dbReference type="HOGENOM" id="CLU_2098998_0_0_1"/>
<organism evidence="4">
    <name type="scientific">Caenorhabditis brenneri</name>
    <name type="common">Nematode worm</name>
    <dbReference type="NCBI Taxonomy" id="135651"/>
    <lineage>
        <taxon>Eukaryota</taxon>
        <taxon>Metazoa</taxon>
        <taxon>Ecdysozoa</taxon>
        <taxon>Nematoda</taxon>
        <taxon>Chromadorea</taxon>
        <taxon>Rhabditida</taxon>
        <taxon>Rhabditina</taxon>
        <taxon>Rhabditomorpha</taxon>
        <taxon>Rhabditoidea</taxon>
        <taxon>Rhabditidae</taxon>
        <taxon>Peloderinae</taxon>
        <taxon>Caenorhabditis</taxon>
    </lineage>
</organism>
<protein>
    <submittedName>
        <fullName evidence="3">Uncharacterized protein</fullName>
    </submittedName>
</protein>
<dbReference type="InParanoid" id="G0PKL7"/>
<sequence>MNLRTSPLFIVIFVILISKTVALSVGNGGQGGNNRLFVVLFIIVGLRITFWIWPWERMKKDLPPTCCYYFFDKSPPSLTVHYKLPPFRVVKQDEEPPAYTEKHVPPVSKTAFTLRV</sequence>
<name>G0PKL7_CAEBE</name>
<keyword evidence="1" id="KW-0812">Transmembrane</keyword>
<evidence type="ECO:0000313" key="3">
    <source>
        <dbReference type="EMBL" id="EGT32672.1"/>
    </source>
</evidence>
<feature type="chain" id="PRO_5003407507" evidence="2">
    <location>
        <begin position="23"/>
        <end position="116"/>
    </location>
</feature>
<gene>
    <name evidence="3" type="ORF">CAEBREN_15600</name>
</gene>
<keyword evidence="1" id="KW-0472">Membrane</keyword>
<keyword evidence="4" id="KW-1185">Reference proteome</keyword>
<dbReference type="EMBL" id="GL380888">
    <property type="protein sequence ID" value="EGT32672.1"/>
    <property type="molecule type" value="Genomic_DNA"/>
</dbReference>
<keyword evidence="2" id="KW-0732">Signal</keyword>
<feature type="signal peptide" evidence="2">
    <location>
        <begin position="1"/>
        <end position="22"/>
    </location>
</feature>
<evidence type="ECO:0000256" key="1">
    <source>
        <dbReference type="SAM" id="Phobius"/>
    </source>
</evidence>
<proteinExistence type="predicted"/>
<evidence type="ECO:0000313" key="4">
    <source>
        <dbReference type="Proteomes" id="UP000008068"/>
    </source>
</evidence>
<keyword evidence="1" id="KW-1133">Transmembrane helix</keyword>
<accession>G0PKL7</accession>
<reference evidence="4" key="1">
    <citation type="submission" date="2011-07" db="EMBL/GenBank/DDBJ databases">
        <authorList>
            <consortium name="Caenorhabditis brenneri Sequencing and Analysis Consortium"/>
            <person name="Wilson R.K."/>
        </authorList>
    </citation>
    <scope>NUCLEOTIDE SEQUENCE [LARGE SCALE GENOMIC DNA]</scope>
    <source>
        <strain evidence="4">PB2801</strain>
    </source>
</reference>
<dbReference type="Proteomes" id="UP000008068">
    <property type="component" value="Unassembled WGS sequence"/>
</dbReference>
<dbReference type="AlphaFoldDB" id="G0PKL7"/>
<evidence type="ECO:0000256" key="2">
    <source>
        <dbReference type="SAM" id="SignalP"/>
    </source>
</evidence>
<feature type="transmembrane region" description="Helical" evidence="1">
    <location>
        <begin position="34"/>
        <end position="53"/>
    </location>
</feature>